<proteinExistence type="predicted"/>
<evidence type="ECO:0000313" key="4">
    <source>
        <dbReference type="Proteomes" id="UP000548304"/>
    </source>
</evidence>
<dbReference type="Pfam" id="PF19054">
    <property type="entry name" value="DUF5753"/>
    <property type="match status" value="1"/>
</dbReference>
<feature type="domain" description="DUF5753" evidence="2">
    <location>
        <begin position="1"/>
        <end position="60"/>
    </location>
</feature>
<protein>
    <recommendedName>
        <fullName evidence="2">DUF5753 domain-containing protein</fullName>
    </recommendedName>
</protein>
<dbReference type="Proteomes" id="UP000548304">
    <property type="component" value="Unassembled WGS sequence"/>
</dbReference>
<dbReference type="AlphaFoldDB" id="A0A852Z6W5"/>
<sequence>MEGPFVLLECGRQSNLVYPEHRGSSAFLEEPEPVAATERSLRWLRELALSPDDSSEIIARSADDPAIGEGASRWTP</sequence>
<comment type="caution">
    <text evidence="3">The sequence shown here is derived from an EMBL/GenBank/DDBJ whole genome shotgun (WGS) entry which is preliminary data.</text>
</comment>
<evidence type="ECO:0000313" key="3">
    <source>
        <dbReference type="EMBL" id="NYH81125.1"/>
    </source>
</evidence>
<evidence type="ECO:0000259" key="2">
    <source>
        <dbReference type="Pfam" id="PF19054"/>
    </source>
</evidence>
<dbReference type="EMBL" id="JACBYW010000014">
    <property type="protein sequence ID" value="NYH81125.1"/>
    <property type="molecule type" value="Genomic_DNA"/>
</dbReference>
<accession>A0A852Z6W5</accession>
<evidence type="ECO:0000256" key="1">
    <source>
        <dbReference type="SAM" id="MobiDB-lite"/>
    </source>
</evidence>
<feature type="region of interest" description="Disordered" evidence="1">
    <location>
        <begin position="56"/>
        <end position="76"/>
    </location>
</feature>
<dbReference type="RefSeq" id="WP_179537416.1">
    <property type="nucleotide sequence ID" value="NZ_JACBYW010000014.1"/>
</dbReference>
<keyword evidence="4" id="KW-1185">Reference proteome</keyword>
<name>A0A852Z6W5_9ACTN</name>
<reference evidence="3 4" key="1">
    <citation type="submission" date="2020-07" db="EMBL/GenBank/DDBJ databases">
        <title>Genomic Encyclopedia of Type Strains, Phase III (KMG-III): the genomes of soil and plant-associated and newly described type strains.</title>
        <authorList>
            <person name="Whitman W."/>
        </authorList>
    </citation>
    <scope>NUCLEOTIDE SEQUENCE [LARGE SCALE GENOMIC DNA]</scope>
    <source>
        <strain evidence="3 4">CECT 8576</strain>
    </source>
</reference>
<organism evidence="3 4">
    <name type="scientific">Actinopolyspora biskrensis</name>
    <dbReference type="NCBI Taxonomy" id="1470178"/>
    <lineage>
        <taxon>Bacteria</taxon>
        <taxon>Bacillati</taxon>
        <taxon>Actinomycetota</taxon>
        <taxon>Actinomycetes</taxon>
        <taxon>Actinopolysporales</taxon>
        <taxon>Actinopolysporaceae</taxon>
        <taxon>Actinopolyspora</taxon>
    </lineage>
</organism>
<gene>
    <name evidence="3" type="ORF">FHR84_004503</name>
</gene>
<dbReference type="InterPro" id="IPR043917">
    <property type="entry name" value="DUF5753"/>
</dbReference>